<feature type="domain" description="RING-type" evidence="5">
    <location>
        <begin position="37"/>
        <end position="82"/>
    </location>
</feature>
<evidence type="ECO:0000313" key="7">
    <source>
        <dbReference type="RefSeq" id="XP_018496811.1"/>
    </source>
</evidence>
<dbReference type="Pfam" id="PF07800">
    <property type="entry name" value="DUF1644"/>
    <property type="match status" value="1"/>
</dbReference>
<proteinExistence type="predicted"/>
<dbReference type="GeneID" id="100906283"/>
<dbReference type="KEGG" id="goe:100906283"/>
<dbReference type="AlphaFoldDB" id="A0AAJ7L7R5"/>
<feature type="region of interest" description="Disordered" evidence="4">
    <location>
        <begin position="157"/>
        <end position="179"/>
    </location>
</feature>
<organism evidence="6 7">
    <name type="scientific">Galendromus occidentalis</name>
    <name type="common">western predatory mite</name>
    <dbReference type="NCBI Taxonomy" id="34638"/>
    <lineage>
        <taxon>Eukaryota</taxon>
        <taxon>Metazoa</taxon>
        <taxon>Ecdysozoa</taxon>
        <taxon>Arthropoda</taxon>
        <taxon>Chelicerata</taxon>
        <taxon>Arachnida</taxon>
        <taxon>Acari</taxon>
        <taxon>Parasitiformes</taxon>
        <taxon>Mesostigmata</taxon>
        <taxon>Gamasina</taxon>
        <taxon>Phytoseioidea</taxon>
        <taxon>Phytoseiidae</taxon>
        <taxon>Typhlodrominae</taxon>
        <taxon>Galendromus</taxon>
    </lineage>
</organism>
<dbReference type="RefSeq" id="XP_018496811.1">
    <property type="nucleotide sequence ID" value="XM_018641295.1"/>
</dbReference>
<accession>A0AAJ7L7R5</accession>
<evidence type="ECO:0000256" key="3">
    <source>
        <dbReference type="PROSITE-ProRule" id="PRU00175"/>
    </source>
</evidence>
<dbReference type="Gene3D" id="3.30.40.10">
    <property type="entry name" value="Zinc/RING finger domain, C3HC4 (zinc finger)"/>
    <property type="match status" value="1"/>
</dbReference>
<gene>
    <name evidence="7" type="primary">LOC100906283</name>
</gene>
<dbReference type="InterPro" id="IPR001841">
    <property type="entry name" value="Znf_RING"/>
</dbReference>
<keyword evidence="1 3" id="KW-0863">Zinc-finger</keyword>
<evidence type="ECO:0000256" key="1">
    <source>
        <dbReference type="ARBA" id="ARBA00022771"/>
    </source>
</evidence>
<keyword evidence="1 3" id="KW-0479">Metal-binding</keyword>
<dbReference type="SUPFAM" id="SSF57850">
    <property type="entry name" value="RING/U-box"/>
    <property type="match status" value="1"/>
</dbReference>
<protein>
    <submittedName>
        <fullName evidence="7">RING finger protein 151</fullName>
    </submittedName>
</protein>
<evidence type="ECO:0000256" key="4">
    <source>
        <dbReference type="SAM" id="MobiDB-lite"/>
    </source>
</evidence>
<reference evidence="7" key="1">
    <citation type="submission" date="2025-08" db="UniProtKB">
        <authorList>
            <consortium name="RefSeq"/>
        </authorList>
    </citation>
    <scope>IDENTIFICATION</scope>
</reference>
<dbReference type="PROSITE" id="PS50089">
    <property type="entry name" value="ZF_RING_2"/>
    <property type="match status" value="1"/>
</dbReference>
<dbReference type="GO" id="GO:0008270">
    <property type="term" value="F:zinc ion binding"/>
    <property type="evidence" value="ECO:0007669"/>
    <property type="project" value="UniProtKB-KW"/>
</dbReference>
<dbReference type="InterPro" id="IPR012866">
    <property type="entry name" value="DUF1644"/>
</dbReference>
<evidence type="ECO:0000259" key="5">
    <source>
        <dbReference type="PROSITE" id="PS50089"/>
    </source>
</evidence>
<name>A0AAJ7L7R5_9ACAR</name>
<evidence type="ECO:0000313" key="6">
    <source>
        <dbReference type="Proteomes" id="UP000694867"/>
    </source>
</evidence>
<dbReference type="InterPro" id="IPR013083">
    <property type="entry name" value="Znf_RING/FYVE/PHD"/>
</dbReference>
<keyword evidence="6" id="KW-1185">Reference proteome</keyword>
<keyword evidence="2" id="KW-0862">Zinc</keyword>
<sequence>MEDVSRSTRKAYTFVGFSKKSYWYRAKLDEFPINYICLVCQCVTPKLNTLPCGHWTCDLCLKGMTFREKTLSRKMLKCALCRKTCDEVSMTTKVAKSDIQKKSAHCAQTGCNFSGSLRDIKRHSPFCVTKTMVKCVGCENLLRRSSLSRHLRDQCSVDASLPTPSPPSSNGRRPLAAWE</sequence>
<evidence type="ECO:0000256" key="2">
    <source>
        <dbReference type="ARBA" id="ARBA00022833"/>
    </source>
</evidence>
<dbReference type="Proteomes" id="UP000694867">
    <property type="component" value="Unplaced"/>
</dbReference>